<protein>
    <submittedName>
        <fullName evidence="1">Uncharacterized protein</fullName>
    </submittedName>
</protein>
<organism evidence="1">
    <name type="scientific">Candidatus Methanogaster sp. ANME-2c ERB4</name>
    <dbReference type="NCBI Taxonomy" id="2759911"/>
    <lineage>
        <taxon>Archaea</taxon>
        <taxon>Methanobacteriati</taxon>
        <taxon>Methanobacteriota</taxon>
        <taxon>Stenosarchaea group</taxon>
        <taxon>Methanomicrobia</taxon>
        <taxon>Methanosarcinales</taxon>
        <taxon>ANME-2 cluster</taxon>
        <taxon>Candidatus Methanogasteraceae</taxon>
        <taxon>Candidatus Methanogaster</taxon>
    </lineage>
</organism>
<evidence type="ECO:0000313" key="1">
    <source>
        <dbReference type="EMBL" id="QNO47490.1"/>
    </source>
</evidence>
<reference evidence="1" key="1">
    <citation type="submission" date="2020-06" db="EMBL/GenBank/DDBJ databases">
        <title>Unique genomic features of the anaerobic methanotrophic archaea.</title>
        <authorList>
            <person name="Chadwick G.L."/>
            <person name="Skennerton C.T."/>
            <person name="Laso-Perez R."/>
            <person name="Leu A.O."/>
            <person name="Speth D.R."/>
            <person name="Yu H."/>
            <person name="Morgan-Lang C."/>
            <person name="Hatzenpichler R."/>
            <person name="Goudeau D."/>
            <person name="Malmstrom R."/>
            <person name="Brazelton W.J."/>
            <person name="Woyke T."/>
            <person name="Hallam S.J."/>
            <person name="Tyson G.W."/>
            <person name="Wegener G."/>
            <person name="Boetius A."/>
            <person name="Orphan V."/>
        </authorList>
    </citation>
    <scope>NUCLEOTIDE SEQUENCE</scope>
</reference>
<name>A0A7G9YHK6_9EURY</name>
<accession>A0A7G9YHK6</accession>
<dbReference type="EMBL" id="MT631264">
    <property type="protein sequence ID" value="QNO47490.1"/>
    <property type="molecule type" value="Genomic_DNA"/>
</dbReference>
<dbReference type="AlphaFoldDB" id="A0A7G9YHK6"/>
<sequence>MCIGGVLVLSDLCSVVAPRICSSSAGEFTEESVETGSVAVGLIASDDIRFAGSDCPGHGSRSGACGEDCCKPVSS</sequence>
<proteinExistence type="predicted"/>
<gene>
    <name evidence="1" type="ORF">MJFALNKJ_00023</name>
</gene>